<evidence type="ECO:0000259" key="3">
    <source>
        <dbReference type="Pfam" id="PF00931"/>
    </source>
</evidence>
<dbReference type="Pfam" id="PF25019">
    <property type="entry name" value="LRR_R13L1-DRL21"/>
    <property type="match status" value="1"/>
</dbReference>
<dbReference type="SUPFAM" id="SSF52058">
    <property type="entry name" value="L domain-like"/>
    <property type="match status" value="1"/>
</dbReference>
<keyword evidence="6" id="KW-1185">Reference proteome</keyword>
<dbReference type="Proteomes" id="UP000583929">
    <property type="component" value="Unassembled WGS sequence"/>
</dbReference>
<comment type="caution">
    <text evidence="5">The sequence shown here is derived from an EMBL/GenBank/DDBJ whole genome shotgun (WGS) entry which is preliminary data.</text>
</comment>
<reference evidence="5 6" key="1">
    <citation type="journal article" date="2020" name="bioRxiv">
        <title>Sequence and annotation of 42 cannabis genomes reveals extensive copy number variation in cannabinoid synthesis and pathogen resistance genes.</title>
        <authorList>
            <person name="Mckernan K.J."/>
            <person name="Helbert Y."/>
            <person name="Kane L.T."/>
            <person name="Ebling H."/>
            <person name="Zhang L."/>
            <person name="Liu B."/>
            <person name="Eaton Z."/>
            <person name="Mclaughlin S."/>
            <person name="Kingan S."/>
            <person name="Baybayan P."/>
            <person name="Concepcion G."/>
            <person name="Jordan M."/>
            <person name="Riva A."/>
            <person name="Barbazuk W."/>
            <person name="Harkins T."/>
        </authorList>
    </citation>
    <scope>NUCLEOTIDE SEQUENCE [LARGE SCALE GENOMIC DNA]</scope>
    <source>
        <strain evidence="6">cv. Jamaican Lion 4</strain>
        <tissue evidence="5">Leaf</tissue>
    </source>
</reference>
<evidence type="ECO:0000256" key="2">
    <source>
        <dbReference type="ARBA" id="ARBA00022821"/>
    </source>
</evidence>
<name>A0A7J6IA19_CANSA</name>
<dbReference type="GO" id="GO:0006952">
    <property type="term" value="P:defense response"/>
    <property type="evidence" value="ECO:0007669"/>
    <property type="project" value="UniProtKB-KW"/>
</dbReference>
<dbReference type="InterPro" id="IPR056789">
    <property type="entry name" value="LRR_R13L1-DRL21"/>
</dbReference>
<proteinExistence type="predicted"/>
<evidence type="ECO:0000256" key="1">
    <source>
        <dbReference type="ARBA" id="ARBA00022614"/>
    </source>
</evidence>
<dbReference type="PRINTS" id="PR00364">
    <property type="entry name" value="DISEASERSIST"/>
</dbReference>
<evidence type="ECO:0008006" key="7">
    <source>
        <dbReference type="Google" id="ProtNLM"/>
    </source>
</evidence>
<keyword evidence="2" id="KW-0611">Plant defense</keyword>
<dbReference type="InterPro" id="IPR027417">
    <property type="entry name" value="P-loop_NTPase"/>
</dbReference>
<evidence type="ECO:0000313" key="6">
    <source>
        <dbReference type="Proteomes" id="UP000583929"/>
    </source>
</evidence>
<accession>A0A7J6IA19</accession>
<dbReference type="SUPFAM" id="SSF52540">
    <property type="entry name" value="P-loop containing nucleoside triphosphate hydrolases"/>
    <property type="match status" value="1"/>
</dbReference>
<gene>
    <name evidence="5" type="ORF">G4B88_014900</name>
</gene>
<feature type="domain" description="NB-ARC" evidence="3">
    <location>
        <begin position="107"/>
        <end position="154"/>
    </location>
</feature>
<dbReference type="InterPro" id="IPR032675">
    <property type="entry name" value="LRR_dom_sf"/>
</dbReference>
<organism evidence="5 6">
    <name type="scientific">Cannabis sativa</name>
    <name type="common">Hemp</name>
    <name type="synonym">Marijuana</name>
    <dbReference type="NCBI Taxonomy" id="3483"/>
    <lineage>
        <taxon>Eukaryota</taxon>
        <taxon>Viridiplantae</taxon>
        <taxon>Streptophyta</taxon>
        <taxon>Embryophyta</taxon>
        <taxon>Tracheophyta</taxon>
        <taxon>Spermatophyta</taxon>
        <taxon>Magnoliopsida</taxon>
        <taxon>eudicotyledons</taxon>
        <taxon>Gunneridae</taxon>
        <taxon>Pentapetalae</taxon>
        <taxon>rosids</taxon>
        <taxon>fabids</taxon>
        <taxon>Rosales</taxon>
        <taxon>Cannabaceae</taxon>
        <taxon>Cannabis</taxon>
    </lineage>
</organism>
<dbReference type="GO" id="GO:0043531">
    <property type="term" value="F:ADP binding"/>
    <property type="evidence" value="ECO:0007669"/>
    <property type="project" value="InterPro"/>
</dbReference>
<protein>
    <recommendedName>
        <fullName evidence="7">NB-ARC domain-containing protein</fullName>
    </recommendedName>
</protein>
<dbReference type="Gene3D" id="3.80.10.10">
    <property type="entry name" value="Ribonuclease Inhibitor"/>
    <property type="match status" value="1"/>
</dbReference>
<evidence type="ECO:0000313" key="5">
    <source>
        <dbReference type="EMBL" id="KAF4404444.1"/>
    </source>
</evidence>
<dbReference type="Gene3D" id="3.40.50.300">
    <property type="entry name" value="P-loop containing nucleotide triphosphate hydrolases"/>
    <property type="match status" value="1"/>
</dbReference>
<dbReference type="Pfam" id="PF00931">
    <property type="entry name" value="NB-ARC"/>
    <property type="match status" value="1"/>
</dbReference>
<evidence type="ECO:0000259" key="4">
    <source>
        <dbReference type="Pfam" id="PF25019"/>
    </source>
</evidence>
<dbReference type="InterPro" id="IPR002182">
    <property type="entry name" value="NB-ARC"/>
</dbReference>
<dbReference type="PANTHER" id="PTHR36766">
    <property type="entry name" value="PLANT BROAD-SPECTRUM MILDEW RESISTANCE PROTEIN RPW8"/>
    <property type="match status" value="1"/>
</dbReference>
<dbReference type="AlphaFoldDB" id="A0A7J6IA19"/>
<feature type="domain" description="R13L1/DRL21-like LRR repeat region" evidence="4">
    <location>
        <begin position="262"/>
        <end position="382"/>
    </location>
</feature>
<sequence>MAETVISVMDAENRRWTSDRESVKDWLEMLEDYSHEMTKSRKILIRGESSLGLVEKLVTNDQVLSRALETTSFVDEIEIHGRDLDKKALLQMLMPNDTITHGHDGPLEVISVVGMGGLGKTTLAQLAFNNEAIKNQKESVASVMGGITFNMIKLKELSQNECQLIFERHAFKGRNNEEDIIELRDIGIKIVSKCKGLPLAAKTLGGLMSFKRSRKEWEDVLGENSRFEGLPKGITTLPSLRILDWFPHNTQDNNKYLSIRELTTTMMNCNNLKIYHLTLHLESHNKTFIDLTTLGNIYELEIYPISREEELVIGLLDQFNSIQPHPKLKVLRVGQFGRIQTFSPKWIKSLLSLRKLVFCGCSCLITLPSAVAKLPSLEALEFWGLRAKFIGPELLGLVLGDTDDDEVRVLYPKLKVLKFTSVENWCEWKTEPLMIKIMPVLESLYFWSCSSLGVLPGFLCNVKSLKFIHISNATKLEKHCRVRDENEWPKISHAKNILLNGKNEGVLNELLVAVHFSNSLLQKRYSLLVVRCDFSDATHHR</sequence>
<dbReference type="EMBL" id="JAATIQ010000002">
    <property type="protein sequence ID" value="KAF4404444.1"/>
    <property type="molecule type" value="Genomic_DNA"/>
</dbReference>
<dbReference type="PANTHER" id="PTHR36766:SF45">
    <property type="entry name" value="NB-ARC DOMAIN-CONTAINING PROTEIN"/>
    <property type="match status" value="1"/>
</dbReference>
<keyword evidence="1" id="KW-0433">Leucine-rich repeat</keyword>